<evidence type="ECO:0000313" key="2">
    <source>
        <dbReference type="Proteomes" id="UP000095472"/>
    </source>
</evidence>
<reference evidence="1 2" key="1">
    <citation type="journal article" date="2016" name="Genome Announc.">
        <title>Draft Genome Sequence of the Thermotolerant Cyanobacterium Desertifilum sp. IPPAS B-1220.</title>
        <authorList>
            <person name="Mironov K.S."/>
            <person name="Sinetova M.A."/>
            <person name="Bolatkhan K."/>
            <person name="Zayadan B.K."/>
            <person name="Ustinova V.V."/>
            <person name="Kupriyanova E.V."/>
            <person name="Skrypnik A.N."/>
            <person name="Gogoleva N.E."/>
            <person name="Gogolev Y.V."/>
            <person name="Los D.A."/>
        </authorList>
    </citation>
    <scope>NUCLEOTIDE SEQUENCE [LARGE SCALE GENOMIC DNA]</scope>
    <source>
        <strain evidence="1 2">IPPAS B-1220</strain>
    </source>
</reference>
<gene>
    <name evidence="1" type="ORF">BH720_035330</name>
</gene>
<proteinExistence type="predicted"/>
<organism evidence="1 2">
    <name type="scientific">Desertifilum tharense IPPAS B-1220</name>
    <dbReference type="NCBI Taxonomy" id="1781255"/>
    <lineage>
        <taxon>Bacteria</taxon>
        <taxon>Bacillati</taxon>
        <taxon>Cyanobacteriota</taxon>
        <taxon>Cyanophyceae</taxon>
        <taxon>Desertifilales</taxon>
        <taxon>Desertifilaceae</taxon>
        <taxon>Desertifilum</taxon>
    </lineage>
</organism>
<dbReference type="EMBL" id="CP182909">
    <property type="protein sequence ID" value="XPM67383.1"/>
    <property type="molecule type" value="Genomic_DNA"/>
</dbReference>
<evidence type="ECO:0000313" key="1">
    <source>
        <dbReference type="EMBL" id="XPM67383.1"/>
    </source>
</evidence>
<name>A0ACD5H2Q0_9CYAN</name>
<sequence length="195" mass="21827">MQGDTLKPQLDYWQQQLADLPVLQLPCDYPRPTTPSFQGARQRLALSKPLTEALKVLSQQAGVTLYMTLLAAFKVLLYRYSGQEDIVVGTFSAGRNPPETAEMMGFFVNTLVLRTDLSGNPSFQTLLSRVRDVTLNAYAHEEVPFEQLLTTLRPERRPGENPLFQVVLCPPTAHARFKSGLASQLLRCGNRYGEV</sequence>
<accession>A0ACD5H2Q0</accession>
<dbReference type="Proteomes" id="UP000095472">
    <property type="component" value="Chromosome"/>
</dbReference>
<protein>
    <submittedName>
        <fullName evidence="1">Condensation domain-containing protein</fullName>
    </submittedName>
</protein>
<keyword evidence="2" id="KW-1185">Reference proteome</keyword>